<dbReference type="SUPFAM" id="SSF82708">
    <property type="entry name" value="R3H domain"/>
    <property type="match status" value="1"/>
</dbReference>
<dbReference type="eggNOG" id="KOG0154">
    <property type="taxonomic scope" value="Eukaryota"/>
</dbReference>
<feature type="compositionally biased region" description="Gly residues" evidence="1">
    <location>
        <begin position="95"/>
        <end position="107"/>
    </location>
</feature>
<dbReference type="InterPro" id="IPR036867">
    <property type="entry name" value="R3H_dom_sf"/>
</dbReference>
<dbReference type="InterPro" id="IPR000467">
    <property type="entry name" value="G_patch_dom"/>
</dbReference>
<feature type="compositionally biased region" description="Low complexity" evidence="1">
    <location>
        <begin position="22"/>
        <end position="45"/>
    </location>
</feature>
<dbReference type="GO" id="GO:0003676">
    <property type="term" value="F:nucleic acid binding"/>
    <property type="evidence" value="ECO:0007669"/>
    <property type="project" value="UniProtKB-UniRule"/>
</dbReference>
<dbReference type="InterPro" id="IPR001374">
    <property type="entry name" value="R3H_dom"/>
</dbReference>
<dbReference type="EMBL" id="GG745354">
    <property type="protein sequence ID" value="KNE67650.1"/>
    <property type="molecule type" value="Genomic_DNA"/>
</dbReference>
<feature type="region of interest" description="Disordered" evidence="1">
    <location>
        <begin position="471"/>
        <end position="514"/>
    </location>
</feature>
<dbReference type="VEuPathDB" id="FungiDB:AMAG_12385"/>
<feature type="domain" description="G-patch" evidence="2">
    <location>
        <begin position="747"/>
        <end position="811"/>
    </location>
</feature>
<evidence type="ECO:0000259" key="2">
    <source>
        <dbReference type="PROSITE" id="PS50174"/>
    </source>
</evidence>
<protein>
    <recommendedName>
        <fullName evidence="6">G-patch domain-containing protein</fullName>
    </recommendedName>
</protein>
<dbReference type="PROSITE" id="PS50174">
    <property type="entry name" value="G_PATCH"/>
    <property type="match status" value="1"/>
</dbReference>
<gene>
    <name evidence="4" type="ORF">AMAG_12385</name>
</gene>
<dbReference type="Pfam" id="PF01424">
    <property type="entry name" value="R3H"/>
    <property type="match status" value="1"/>
</dbReference>
<feature type="region of interest" description="Disordered" evidence="1">
    <location>
        <begin position="382"/>
        <end position="438"/>
    </location>
</feature>
<keyword evidence="5" id="KW-1185">Reference proteome</keyword>
<feature type="region of interest" description="Disordered" evidence="1">
    <location>
        <begin position="1"/>
        <end position="112"/>
    </location>
</feature>
<evidence type="ECO:0000259" key="3">
    <source>
        <dbReference type="PROSITE" id="PS51061"/>
    </source>
</evidence>
<dbReference type="OrthoDB" id="21470at2759"/>
<proteinExistence type="predicted"/>
<dbReference type="STRING" id="578462.A0A0L0SZ15"/>
<feature type="region of interest" description="Disordered" evidence="1">
    <location>
        <begin position="249"/>
        <end position="283"/>
    </location>
</feature>
<dbReference type="Proteomes" id="UP000054350">
    <property type="component" value="Unassembled WGS sequence"/>
</dbReference>
<dbReference type="PANTHER" id="PTHR14195">
    <property type="entry name" value="G PATCH DOMAIN CONTAINING PROTEIN 2"/>
    <property type="match status" value="1"/>
</dbReference>
<name>A0A0L0SZ15_ALLM3</name>
<feature type="compositionally biased region" description="Acidic residues" evidence="1">
    <location>
        <begin position="489"/>
        <end position="507"/>
    </location>
</feature>
<feature type="compositionally biased region" description="Basic and acidic residues" evidence="1">
    <location>
        <begin position="68"/>
        <end position="78"/>
    </location>
</feature>
<evidence type="ECO:0000313" key="5">
    <source>
        <dbReference type="Proteomes" id="UP000054350"/>
    </source>
</evidence>
<evidence type="ECO:0008006" key="6">
    <source>
        <dbReference type="Google" id="ProtNLM"/>
    </source>
</evidence>
<evidence type="ECO:0000256" key="1">
    <source>
        <dbReference type="SAM" id="MobiDB-lite"/>
    </source>
</evidence>
<evidence type="ECO:0000313" key="4">
    <source>
        <dbReference type="EMBL" id="KNE67650.1"/>
    </source>
</evidence>
<feature type="domain" description="R3H" evidence="3">
    <location>
        <begin position="624"/>
        <end position="686"/>
    </location>
</feature>
<dbReference type="AlphaFoldDB" id="A0A0L0SZ15"/>
<dbReference type="PROSITE" id="PS51061">
    <property type="entry name" value="R3H"/>
    <property type="match status" value="1"/>
</dbReference>
<reference evidence="4 5" key="1">
    <citation type="submission" date="2009-11" db="EMBL/GenBank/DDBJ databases">
        <title>Annotation of Allomyces macrogynus ATCC 38327.</title>
        <authorList>
            <consortium name="The Broad Institute Genome Sequencing Platform"/>
            <person name="Russ C."/>
            <person name="Cuomo C."/>
            <person name="Burger G."/>
            <person name="Gray M.W."/>
            <person name="Holland P.W.H."/>
            <person name="King N."/>
            <person name="Lang F.B.F."/>
            <person name="Roger A.J."/>
            <person name="Ruiz-Trillo I."/>
            <person name="Young S.K."/>
            <person name="Zeng Q."/>
            <person name="Gargeya S."/>
            <person name="Fitzgerald M."/>
            <person name="Haas B."/>
            <person name="Abouelleil A."/>
            <person name="Alvarado L."/>
            <person name="Arachchi H.M."/>
            <person name="Berlin A."/>
            <person name="Chapman S.B."/>
            <person name="Gearin G."/>
            <person name="Goldberg J."/>
            <person name="Griggs A."/>
            <person name="Gujja S."/>
            <person name="Hansen M."/>
            <person name="Heiman D."/>
            <person name="Howarth C."/>
            <person name="Larimer J."/>
            <person name="Lui A."/>
            <person name="MacDonald P.J.P."/>
            <person name="McCowen C."/>
            <person name="Montmayeur A."/>
            <person name="Murphy C."/>
            <person name="Neiman D."/>
            <person name="Pearson M."/>
            <person name="Priest M."/>
            <person name="Roberts A."/>
            <person name="Saif S."/>
            <person name="Shea T."/>
            <person name="Sisk P."/>
            <person name="Stolte C."/>
            <person name="Sykes S."/>
            <person name="Wortman J."/>
            <person name="Nusbaum C."/>
            <person name="Birren B."/>
        </authorList>
    </citation>
    <scope>NUCLEOTIDE SEQUENCE [LARGE SCALE GENOMIC DNA]</scope>
    <source>
        <strain evidence="4 5">ATCC 38327</strain>
    </source>
</reference>
<sequence>MAKKHKPKGGDQSKKTMHAGKAKAAPASARPAADASAPAAQAPSRRATKKAHQLDTIHDALADLAISPHDRPWGDARSARGRGTARGRGAARGNSRGGRGGRGGNRSGGADRSASLIAHAQDEKPKTWRDSHRGLGFKSLVASNDKLNFMTDPDPLAPKGLTNVMVVPEFANEWLVAAPAWILKLYYVPFVSAGVITAPPRLTKHDVEVEKKAVETTAHLDEKDEVPEFWAMVATQDIEDEVTGHELHADDAEVGQGKADGDNDRPADDDDDEEEVLDPAPDPAELMILRSEFDDDATSVDPAHPTSSYYDSASDVDHDVSDDPAPALDLDPALHLDAHESGTDAHDSDSDSAADDDDLFVINTTPAHIDFARVAPPKKHSAARVLGDRPPSPTLPVFAKPKKGKGRAQAVEPTSPSLPVFITPKGKGKPTPPAPTRIADDLAEYDLGEYDDEPMHGMFAVLGRGGRCADAGGEMDEDVSTATGTDATDATDDDSEEDSDDPDDVDDSSSISSYNEAGGFAAAVHSDEDDAITEDYLANLSDSERNDIYNAHVLTWAGAGSSGMSDSDDLFLTLAAPLKKARAGKGSKLKNKADPYGLGEEVYVGGVGAKKGKKGAKARAIQTAVDFDAVEKVIKRFMQDPFEQTQLPPMPKGLRKIAQSMAACYQLKTKALGSKKSKRLQLIKTQRSDYPRGTLAKQLKNLKQQHGAVPVVETWGSKSGAKNSSAAPAIKPTHGYVVGAHAPPIAQDNVGHKILRNFGWAPGETLGVGVAAGGEGGEGEVDPAAAATARRGALQAPLQAVVRAARRGLGT</sequence>
<dbReference type="CDD" id="cd02325">
    <property type="entry name" value="R3H"/>
    <property type="match status" value="1"/>
</dbReference>
<dbReference type="InterPro" id="IPR051189">
    <property type="entry name" value="Splicing_assoc_domain"/>
</dbReference>
<feature type="compositionally biased region" description="Basic and acidic residues" evidence="1">
    <location>
        <begin position="52"/>
        <end position="61"/>
    </location>
</feature>
<dbReference type="Gene3D" id="3.30.1370.50">
    <property type="entry name" value="R3H-like domain"/>
    <property type="match status" value="1"/>
</dbReference>
<reference evidence="5" key="2">
    <citation type="submission" date="2009-11" db="EMBL/GenBank/DDBJ databases">
        <title>The Genome Sequence of Allomyces macrogynus strain ATCC 38327.</title>
        <authorList>
            <consortium name="The Broad Institute Genome Sequencing Platform"/>
            <person name="Russ C."/>
            <person name="Cuomo C."/>
            <person name="Shea T."/>
            <person name="Young S.K."/>
            <person name="Zeng Q."/>
            <person name="Koehrsen M."/>
            <person name="Haas B."/>
            <person name="Borodovsky M."/>
            <person name="Guigo R."/>
            <person name="Alvarado L."/>
            <person name="Berlin A."/>
            <person name="Borenstein D."/>
            <person name="Chen Z."/>
            <person name="Engels R."/>
            <person name="Freedman E."/>
            <person name="Gellesch M."/>
            <person name="Goldberg J."/>
            <person name="Griggs A."/>
            <person name="Gujja S."/>
            <person name="Heiman D."/>
            <person name="Hepburn T."/>
            <person name="Howarth C."/>
            <person name="Jen D."/>
            <person name="Larson L."/>
            <person name="Lewis B."/>
            <person name="Mehta T."/>
            <person name="Park D."/>
            <person name="Pearson M."/>
            <person name="Roberts A."/>
            <person name="Saif S."/>
            <person name="Shenoy N."/>
            <person name="Sisk P."/>
            <person name="Stolte C."/>
            <person name="Sykes S."/>
            <person name="Walk T."/>
            <person name="White J."/>
            <person name="Yandava C."/>
            <person name="Burger G."/>
            <person name="Gray M.W."/>
            <person name="Holland P.W.H."/>
            <person name="King N."/>
            <person name="Lang F.B.F."/>
            <person name="Roger A.J."/>
            <person name="Ruiz-Trillo I."/>
            <person name="Lander E."/>
            <person name="Nusbaum C."/>
        </authorList>
    </citation>
    <scope>NUCLEOTIDE SEQUENCE [LARGE SCALE GENOMIC DNA]</scope>
    <source>
        <strain evidence="5">ATCC 38327</strain>
    </source>
</reference>
<feature type="region of interest" description="Disordered" evidence="1">
    <location>
        <begin position="295"/>
        <end position="330"/>
    </location>
</feature>
<feature type="compositionally biased region" description="Acidic residues" evidence="1">
    <location>
        <begin position="267"/>
        <end position="277"/>
    </location>
</feature>
<accession>A0A0L0SZ15</accession>
<organism evidence="4 5">
    <name type="scientific">Allomyces macrogynus (strain ATCC 38327)</name>
    <name type="common">Allomyces javanicus var. macrogynus</name>
    <dbReference type="NCBI Taxonomy" id="578462"/>
    <lineage>
        <taxon>Eukaryota</taxon>
        <taxon>Fungi</taxon>
        <taxon>Fungi incertae sedis</taxon>
        <taxon>Blastocladiomycota</taxon>
        <taxon>Blastocladiomycetes</taxon>
        <taxon>Blastocladiales</taxon>
        <taxon>Blastocladiaceae</taxon>
        <taxon>Allomyces</taxon>
    </lineage>
</organism>